<dbReference type="CDD" id="cd16278">
    <property type="entry name" value="metallo-hydrolase-like_MBL-fold"/>
    <property type="match status" value="1"/>
</dbReference>
<dbReference type="PANTHER" id="PTHR23131">
    <property type="entry name" value="ENDORIBONUCLEASE LACTB2"/>
    <property type="match status" value="1"/>
</dbReference>
<gene>
    <name evidence="2" type="ORF">QPX58_07895</name>
</gene>
<evidence type="ECO:0000313" key="3">
    <source>
        <dbReference type="Proteomes" id="UP001230317"/>
    </source>
</evidence>
<dbReference type="Pfam" id="PF00753">
    <property type="entry name" value="Lactamase_B"/>
    <property type="match status" value="1"/>
</dbReference>
<dbReference type="InterPro" id="IPR036866">
    <property type="entry name" value="RibonucZ/Hydroxyglut_hydro"/>
</dbReference>
<dbReference type="InterPro" id="IPR050662">
    <property type="entry name" value="Sec-metab_biosynth-thioest"/>
</dbReference>
<evidence type="ECO:0000259" key="1">
    <source>
        <dbReference type="SMART" id="SM00849"/>
    </source>
</evidence>
<dbReference type="Gene3D" id="3.60.15.10">
    <property type="entry name" value="Ribonuclease Z/Hydroxyacylglutathione hydrolase-like"/>
    <property type="match status" value="1"/>
</dbReference>
<organism evidence="2 3">
    <name type="scientific">Corynebacterium accolens</name>
    <dbReference type="NCBI Taxonomy" id="38284"/>
    <lineage>
        <taxon>Bacteria</taxon>
        <taxon>Bacillati</taxon>
        <taxon>Actinomycetota</taxon>
        <taxon>Actinomycetes</taxon>
        <taxon>Mycobacteriales</taxon>
        <taxon>Corynebacteriaceae</taxon>
        <taxon>Corynebacterium</taxon>
    </lineage>
</organism>
<dbReference type="Proteomes" id="UP001230317">
    <property type="component" value="Unassembled WGS sequence"/>
</dbReference>
<feature type="domain" description="Metallo-beta-lactamase" evidence="1">
    <location>
        <begin position="31"/>
        <end position="198"/>
    </location>
</feature>
<dbReference type="GeneID" id="81674269"/>
<dbReference type="SUPFAM" id="SSF56281">
    <property type="entry name" value="Metallo-hydrolase/oxidoreductase"/>
    <property type="match status" value="1"/>
</dbReference>
<dbReference type="InterPro" id="IPR001279">
    <property type="entry name" value="Metallo-B-lactamas"/>
</dbReference>
<comment type="caution">
    <text evidence="2">The sequence shown here is derived from an EMBL/GenBank/DDBJ whole genome shotgun (WGS) entry which is preliminary data.</text>
</comment>
<dbReference type="AlphaFoldDB" id="A0AAP4C040"/>
<dbReference type="EMBL" id="JASNVU010000009">
    <property type="protein sequence ID" value="MDK4335327.1"/>
    <property type="molecule type" value="Genomic_DNA"/>
</dbReference>
<name>A0AAP4C040_9CORY</name>
<dbReference type="PANTHER" id="PTHR23131:SF0">
    <property type="entry name" value="ENDORIBONUCLEASE LACTB2"/>
    <property type="match status" value="1"/>
</dbReference>
<dbReference type="RefSeq" id="WP_005276494.1">
    <property type="nucleotide sequence ID" value="NZ_CP046605.1"/>
</dbReference>
<dbReference type="SMART" id="SM00849">
    <property type="entry name" value="Lactamase_B"/>
    <property type="match status" value="1"/>
</dbReference>
<accession>A0AAP4C040</accession>
<protein>
    <submittedName>
        <fullName evidence="2">MBL fold metallo-hydrolase</fullName>
    </submittedName>
</protein>
<dbReference type="InterPro" id="IPR036388">
    <property type="entry name" value="WH-like_DNA-bd_sf"/>
</dbReference>
<evidence type="ECO:0000313" key="2">
    <source>
        <dbReference type="EMBL" id="MDK4335327.1"/>
    </source>
</evidence>
<proteinExistence type="predicted"/>
<dbReference type="Gene3D" id="1.10.10.10">
    <property type="entry name" value="Winged helix-like DNA-binding domain superfamily/Winged helix DNA-binding domain"/>
    <property type="match status" value="1"/>
</dbReference>
<sequence length="277" mass="30350">MEHPAYSQLRPVSQSVGVVLCDNPSYTALEGTNTWIISAAEDSRSIVVDPGPEDEGHLNVVHRHAGEVALILLTHRHDDHASGAQRLRQMTGAPIRAFDPSYCNGAEALQKGEILTLEGITPQLEVLHTPGHTADSTSFFVWSGEVENSRLEGIITGDTIAGRHTVLLSETDGDLADYLHALDVLESRGKDVPLFPGHGPDLEDTSQVARKYIDRRHYRLDQIREIRSRLGDDVDLTTLVNEMYDDVDPVLRHAAEQSTRTALKYLDGTGTGSGTDN</sequence>
<reference evidence="2" key="1">
    <citation type="submission" date="2023-05" db="EMBL/GenBank/DDBJ databases">
        <title>Metabolic capabilities are highly conserved among human nasal-associated Corynebacterium species in pangenomic analyses.</title>
        <authorList>
            <person name="Tran T.H."/>
            <person name="Roberts A.Q."/>
            <person name="Escapa I.F."/>
            <person name="Gao W."/>
            <person name="Conlan S."/>
            <person name="Kong H."/>
            <person name="Segre J.A."/>
            <person name="Kelly M.S."/>
            <person name="Lemon K.P."/>
        </authorList>
    </citation>
    <scope>NUCLEOTIDE SEQUENCE</scope>
    <source>
        <strain evidence="2">KPL2618</strain>
    </source>
</reference>